<evidence type="ECO:0000256" key="1">
    <source>
        <dbReference type="SAM" id="MobiDB-lite"/>
    </source>
</evidence>
<name>A0A397TI08_9GLOM</name>
<proteinExistence type="predicted"/>
<protein>
    <submittedName>
        <fullName evidence="2">Uncharacterized protein</fullName>
    </submittedName>
</protein>
<dbReference type="Proteomes" id="UP000265703">
    <property type="component" value="Unassembled WGS sequence"/>
</dbReference>
<organism evidence="2 3">
    <name type="scientific">Glomus cerebriforme</name>
    <dbReference type="NCBI Taxonomy" id="658196"/>
    <lineage>
        <taxon>Eukaryota</taxon>
        <taxon>Fungi</taxon>
        <taxon>Fungi incertae sedis</taxon>
        <taxon>Mucoromycota</taxon>
        <taxon>Glomeromycotina</taxon>
        <taxon>Glomeromycetes</taxon>
        <taxon>Glomerales</taxon>
        <taxon>Glomeraceae</taxon>
        <taxon>Glomus</taxon>
    </lineage>
</organism>
<accession>A0A397TI08</accession>
<feature type="compositionally biased region" description="Acidic residues" evidence="1">
    <location>
        <begin position="353"/>
        <end position="366"/>
    </location>
</feature>
<keyword evidence="3" id="KW-1185">Reference proteome</keyword>
<dbReference type="AlphaFoldDB" id="A0A397TI08"/>
<comment type="caution">
    <text evidence="2">The sequence shown here is derived from an EMBL/GenBank/DDBJ whole genome shotgun (WGS) entry which is preliminary data.</text>
</comment>
<sequence length="391" mass="45545">MLFAQKKSGPNPDIINKATRLFFGLADLDYESGYNDYIYFQYPSNNKNNVTLLDTYHFKEIFDKYIVWMVGKSFTVINYLSEVYELFDAYEYFINIGLYKSYFSLCLLGLIKKNRVKKSAISSVKKGYHKLKDYLVQPNKEASLITAKYKKLEVGNIKKGFINLQARSLETCPIFLFVKSNMRRISYIVFFKAIGIIQLKDRPIQKIVNRITNVTLNPYPLFKLSEKVINNIIIIQVKSLSHIKFSAYLLVAILDETNAILYQMNSDTNAWEPENAMYDILTLTFLKAYHGYKNIHAEFESAHPNNLPIAIKDYHEWNKNIISYKLNQSPAIILYFKNFKKYGISNAMDGSEDDLFEQNEKEEEINENEREIVNVDSDSAEELDESENDEL</sequence>
<evidence type="ECO:0000313" key="2">
    <source>
        <dbReference type="EMBL" id="RIA97873.1"/>
    </source>
</evidence>
<gene>
    <name evidence="2" type="ORF">C1645_813596</name>
</gene>
<evidence type="ECO:0000313" key="3">
    <source>
        <dbReference type="Proteomes" id="UP000265703"/>
    </source>
</evidence>
<reference evidence="2 3" key="1">
    <citation type="submission" date="2018-06" db="EMBL/GenBank/DDBJ databases">
        <title>Comparative genomics reveals the genomic features of Rhizophagus irregularis, R. cerebriforme, R. diaphanum and Gigaspora rosea, and their symbiotic lifestyle signature.</title>
        <authorList>
            <person name="Morin E."/>
            <person name="San Clemente H."/>
            <person name="Chen E.C.H."/>
            <person name="De La Providencia I."/>
            <person name="Hainaut M."/>
            <person name="Kuo A."/>
            <person name="Kohler A."/>
            <person name="Murat C."/>
            <person name="Tang N."/>
            <person name="Roy S."/>
            <person name="Loubradou J."/>
            <person name="Henrissat B."/>
            <person name="Grigoriev I.V."/>
            <person name="Corradi N."/>
            <person name="Roux C."/>
            <person name="Martin F.M."/>
        </authorList>
    </citation>
    <scope>NUCLEOTIDE SEQUENCE [LARGE SCALE GENOMIC DNA]</scope>
    <source>
        <strain evidence="2 3">DAOM 227022</strain>
    </source>
</reference>
<dbReference type="EMBL" id="QKYT01000024">
    <property type="protein sequence ID" value="RIA97873.1"/>
    <property type="molecule type" value="Genomic_DNA"/>
</dbReference>
<feature type="compositionally biased region" description="Acidic residues" evidence="1">
    <location>
        <begin position="378"/>
        <end position="391"/>
    </location>
</feature>
<feature type="region of interest" description="Disordered" evidence="1">
    <location>
        <begin position="353"/>
        <end position="391"/>
    </location>
</feature>
<dbReference type="STRING" id="658196.A0A397TI08"/>